<evidence type="ECO:0000256" key="1">
    <source>
        <dbReference type="SAM" id="Phobius"/>
    </source>
</evidence>
<organism evidence="2 3">
    <name type="scientific">Reticulomyxa filosa</name>
    <dbReference type="NCBI Taxonomy" id="46433"/>
    <lineage>
        <taxon>Eukaryota</taxon>
        <taxon>Sar</taxon>
        <taxon>Rhizaria</taxon>
        <taxon>Retaria</taxon>
        <taxon>Foraminifera</taxon>
        <taxon>Monothalamids</taxon>
        <taxon>Reticulomyxidae</taxon>
        <taxon>Reticulomyxa</taxon>
    </lineage>
</organism>
<keyword evidence="1" id="KW-0812">Transmembrane</keyword>
<evidence type="ECO:0000313" key="2">
    <source>
        <dbReference type="EMBL" id="ETO04549.1"/>
    </source>
</evidence>
<dbReference type="Proteomes" id="UP000023152">
    <property type="component" value="Unassembled WGS sequence"/>
</dbReference>
<name>X6LSD6_RETFI</name>
<keyword evidence="1" id="KW-1133">Transmembrane helix</keyword>
<keyword evidence="3" id="KW-1185">Reference proteome</keyword>
<sequence length="148" mass="17286">MMELIDLLFPCVKFRYNIDFALPFLIELDCTGLQLLIDLLQLLLEFSNSSFTVANIVIAARFHSTHCHYVSQVLSFEIPFSLFSQSLQDFFLLSVAAIPMPISVRYFILLSGSILPPVHIMIFLLFFFFFRNSNWIFIKENIHKWVPK</sequence>
<evidence type="ECO:0000313" key="3">
    <source>
        <dbReference type="Proteomes" id="UP000023152"/>
    </source>
</evidence>
<keyword evidence="1" id="KW-0472">Membrane</keyword>
<feature type="transmembrane region" description="Helical" evidence="1">
    <location>
        <begin position="114"/>
        <end position="130"/>
    </location>
</feature>
<dbReference type="AlphaFoldDB" id="X6LSD6"/>
<protein>
    <submittedName>
        <fullName evidence="2">Uncharacterized protein</fullName>
    </submittedName>
</protein>
<dbReference type="EMBL" id="ASPP01029220">
    <property type="protein sequence ID" value="ETO04549.1"/>
    <property type="molecule type" value="Genomic_DNA"/>
</dbReference>
<gene>
    <name evidence="2" type="ORF">RFI_32848</name>
</gene>
<comment type="caution">
    <text evidence="2">The sequence shown here is derived from an EMBL/GenBank/DDBJ whole genome shotgun (WGS) entry which is preliminary data.</text>
</comment>
<accession>X6LSD6</accession>
<reference evidence="2 3" key="1">
    <citation type="journal article" date="2013" name="Curr. Biol.">
        <title>The Genome of the Foraminiferan Reticulomyxa filosa.</title>
        <authorList>
            <person name="Glockner G."/>
            <person name="Hulsmann N."/>
            <person name="Schleicher M."/>
            <person name="Noegel A.A."/>
            <person name="Eichinger L."/>
            <person name="Gallinger C."/>
            <person name="Pawlowski J."/>
            <person name="Sierra R."/>
            <person name="Euteneuer U."/>
            <person name="Pillet L."/>
            <person name="Moustafa A."/>
            <person name="Platzer M."/>
            <person name="Groth M."/>
            <person name="Szafranski K."/>
            <person name="Schliwa M."/>
        </authorList>
    </citation>
    <scope>NUCLEOTIDE SEQUENCE [LARGE SCALE GENOMIC DNA]</scope>
</reference>
<proteinExistence type="predicted"/>